<dbReference type="AlphaFoldDB" id="A0A9P3GNL5"/>
<keyword evidence="5" id="KW-0158">Chromosome</keyword>
<comment type="similarity">
    <text evidence="4 16 18">Belongs to the MRE11/RAD32 family.</text>
</comment>
<organism evidence="21 22">
    <name type="scientific">Phanerochaete sordida</name>
    <dbReference type="NCBI Taxonomy" id="48140"/>
    <lineage>
        <taxon>Eukaryota</taxon>
        <taxon>Fungi</taxon>
        <taxon>Dikarya</taxon>
        <taxon>Basidiomycota</taxon>
        <taxon>Agaricomycotina</taxon>
        <taxon>Agaricomycetes</taxon>
        <taxon>Polyporales</taxon>
        <taxon>Phanerochaetaceae</taxon>
        <taxon>Phanerochaete</taxon>
    </lineage>
</organism>
<keyword evidence="15 16" id="KW-0469">Meiosis</keyword>
<keyword evidence="10 16" id="KW-0378">Hydrolase</keyword>
<dbReference type="GO" id="GO:0030145">
    <property type="term" value="F:manganese ion binding"/>
    <property type="evidence" value="ECO:0007669"/>
    <property type="project" value="UniProtKB-UniRule"/>
</dbReference>
<evidence type="ECO:0000256" key="8">
    <source>
        <dbReference type="ARBA" id="ARBA00022759"/>
    </source>
</evidence>
<keyword evidence="12 16" id="KW-0234">DNA repair</keyword>
<dbReference type="Pfam" id="PF00149">
    <property type="entry name" value="Metallophos"/>
    <property type="match status" value="1"/>
</dbReference>
<feature type="compositionally biased region" description="Acidic residues" evidence="19">
    <location>
        <begin position="572"/>
        <end position="582"/>
    </location>
</feature>
<dbReference type="GO" id="GO:0000723">
    <property type="term" value="P:telomere maintenance"/>
    <property type="evidence" value="ECO:0007669"/>
    <property type="project" value="TreeGrafter"/>
</dbReference>
<evidence type="ECO:0000256" key="6">
    <source>
        <dbReference type="ARBA" id="ARBA00022722"/>
    </source>
</evidence>
<dbReference type="InterPro" id="IPR041796">
    <property type="entry name" value="Mre11_N"/>
</dbReference>
<dbReference type="Gene3D" id="3.60.21.10">
    <property type="match status" value="1"/>
</dbReference>
<dbReference type="PANTHER" id="PTHR10139">
    <property type="entry name" value="DOUBLE-STRAND BREAK REPAIR PROTEIN MRE11"/>
    <property type="match status" value="1"/>
</dbReference>
<dbReference type="Proteomes" id="UP000703269">
    <property type="component" value="Unassembled WGS sequence"/>
</dbReference>
<evidence type="ECO:0000256" key="17">
    <source>
        <dbReference type="PIRSR" id="PIRSR000882-1"/>
    </source>
</evidence>
<dbReference type="GO" id="GO:0000014">
    <property type="term" value="F:single-stranded DNA endodeoxyribonuclease activity"/>
    <property type="evidence" value="ECO:0007669"/>
    <property type="project" value="TreeGrafter"/>
</dbReference>
<comment type="function">
    <text evidence="16">Core component of the MRN complex, which plays a central role in double-strand break (DSB) repair, DNA recombination, maintenance of telomere integrity and meiosis. The MRN complex is involved in the repair of DNA double-strand breaks (DSBs) via homologous recombination (HR), an error-free mechanism which primarily occurs during S and G2 phases. The complex (1) mediates the end resection of damaged DNA, which generates proper single-stranded DNA, a key initial steps in HR, and is (2) required for the recruitment of other repair factors and efficient activation of ATM and ATR upon DNA damage. Within the MRN complex, MRE11 possesses both single-strand endonuclease activity and double-strand-specific 3'-5' exonuclease activity. MRE11 first endonucleolytically cleaves the 5' strand at DNA DSB ends to prevent non-homologous end joining (NHEJ) and licence HR. It then generates a single-stranded DNA gap via 3' to 5' exonucleolytic degradation, which is required for single-strand invasion and recombination.</text>
</comment>
<evidence type="ECO:0000256" key="12">
    <source>
        <dbReference type="ARBA" id="ARBA00023204"/>
    </source>
</evidence>
<dbReference type="EMBL" id="BPQB01000093">
    <property type="protein sequence ID" value="GJE98722.1"/>
    <property type="molecule type" value="Genomic_DNA"/>
</dbReference>
<dbReference type="SUPFAM" id="SSF56300">
    <property type="entry name" value="Metallo-dependent phosphatases"/>
    <property type="match status" value="1"/>
</dbReference>
<dbReference type="PANTHER" id="PTHR10139:SF1">
    <property type="entry name" value="DOUBLE-STRAND BREAK REPAIR PROTEIN MRE11"/>
    <property type="match status" value="1"/>
</dbReference>
<protein>
    <recommendedName>
        <fullName evidence="16">Double-strand break repair protein</fullName>
    </recommendedName>
</protein>
<comment type="subcellular location">
    <subcellularLocation>
        <location evidence="3">Chromosome</location>
    </subcellularLocation>
    <subcellularLocation>
        <location evidence="2 16">Nucleus</location>
    </subcellularLocation>
</comment>
<evidence type="ECO:0000256" key="15">
    <source>
        <dbReference type="ARBA" id="ARBA00023254"/>
    </source>
</evidence>
<feature type="region of interest" description="Disordered" evidence="19">
    <location>
        <begin position="552"/>
        <end position="703"/>
    </location>
</feature>
<keyword evidence="11 16" id="KW-0269">Exonuclease</keyword>
<keyword evidence="14 16" id="KW-0539">Nucleus</keyword>
<feature type="compositionally biased region" description="Basic residues" evidence="19">
    <location>
        <begin position="603"/>
        <end position="628"/>
    </location>
</feature>
<name>A0A9P3GNL5_9APHY</name>
<evidence type="ECO:0000256" key="19">
    <source>
        <dbReference type="SAM" id="MobiDB-lite"/>
    </source>
</evidence>
<keyword evidence="6 16" id="KW-0540">Nuclease</keyword>
<gene>
    <name evidence="21" type="ORF">PsYK624_149570</name>
</gene>
<reference evidence="21 22" key="1">
    <citation type="submission" date="2021-08" db="EMBL/GenBank/DDBJ databases">
        <title>Draft Genome Sequence of Phanerochaete sordida strain YK-624.</title>
        <authorList>
            <person name="Mori T."/>
            <person name="Dohra H."/>
            <person name="Suzuki T."/>
            <person name="Kawagishi H."/>
            <person name="Hirai H."/>
        </authorList>
    </citation>
    <scope>NUCLEOTIDE SEQUENCE [LARGE SCALE GENOMIC DNA]</scope>
    <source>
        <strain evidence="21 22">YK-624</strain>
    </source>
</reference>
<evidence type="ECO:0000256" key="13">
    <source>
        <dbReference type="ARBA" id="ARBA00023211"/>
    </source>
</evidence>
<evidence type="ECO:0000256" key="4">
    <source>
        <dbReference type="ARBA" id="ARBA00009028"/>
    </source>
</evidence>
<dbReference type="GO" id="GO:0006303">
    <property type="term" value="P:double-strand break repair via nonhomologous end joining"/>
    <property type="evidence" value="ECO:0007669"/>
    <property type="project" value="TreeGrafter"/>
</dbReference>
<keyword evidence="13 16" id="KW-0464">Manganese</keyword>
<proteinExistence type="inferred from homology"/>
<dbReference type="GO" id="GO:0031573">
    <property type="term" value="P:mitotic intra-S DNA damage checkpoint signaling"/>
    <property type="evidence" value="ECO:0007669"/>
    <property type="project" value="TreeGrafter"/>
</dbReference>
<feature type="compositionally biased region" description="Basic residues" evidence="19">
    <location>
        <begin position="651"/>
        <end position="662"/>
    </location>
</feature>
<evidence type="ECO:0000256" key="1">
    <source>
        <dbReference type="ARBA" id="ARBA00001936"/>
    </source>
</evidence>
<comment type="caution">
    <text evidence="21">The sequence shown here is derived from an EMBL/GenBank/DDBJ whole genome shotgun (WGS) entry which is preliminary data.</text>
</comment>
<evidence type="ECO:0000256" key="2">
    <source>
        <dbReference type="ARBA" id="ARBA00004123"/>
    </source>
</evidence>
<dbReference type="Gene3D" id="3.30.110.110">
    <property type="entry name" value="Mre11, capping domain"/>
    <property type="match status" value="1"/>
</dbReference>
<dbReference type="GO" id="GO:0042138">
    <property type="term" value="P:meiotic DNA double-strand break formation"/>
    <property type="evidence" value="ECO:0007669"/>
    <property type="project" value="TreeGrafter"/>
</dbReference>
<dbReference type="OrthoDB" id="30417at2759"/>
<dbReference type="Pfam" id="PF04152">
    <property type="entry name" value="Mre11_DNA_bind"/>
    <property type="match status" value="1"/>
</dbReference>
<dbReference type="SMART" id="SM01347">
    <property type="entry name" value="Mre11_DNA_bind"/>
    <property type="match status" value="1"/>
</dbReference>
<evidence type="ECO:0000256" key="16">
    <source>
        <dbReference type="PIRNR" id="PIRNR000882"/>
    </source>
</evidence>
<dbReference type="FunFam" id="3.60.21.10:FF:000011">
    <property type="entry name" value="Double-strand break repair protein"/>
    <property type="match status" value="1"/>
</dbReference>
<dbReference type="InterPro" id="IPR029052">
    <property type="entry name" value="Metallo-depent_PP-like"/>
</dbReference>
<comment type="cofactor">
    <cofactor evidence="1 16">
        <name>Mn(2+)</name>
        <dbReference type="ChEBI" id="CHEBI:29035"/>
    </cofactor>
</comment>
<sequence>MSSPPPPSTQAVTGNMADGTPPSEDTFRILVATDNHIGYMERDAVRGQDSINSFREILQLAVKHDVDFLLLAGDLFHENRPSRDTLYQVSALLREYCLNDRPIQIELLSDPNDGKAPGYSFPAINYEDPNLNVGLPVFSIHGNHDDPQGLGPQGALAALDMLSVNGLINYIGKVDLSTSAASTDENGIVIKPVLLKKGNSKLGLYGVGNIKDQRMHFELRSNRVKMYMPKDKDQWFNILLLHQNRVAHGPQQSVPEAMFDDSIDFVVWGHEHDCRIAPEEVAGKRYRICQPGSSVATSLSQGESLEKHVALLEVHDKEYRLTPIPLRTVRPFVMSELVLEEVAEAEGKDVNDRTYTAKILRSAVEALIEQANAQWDERNEQAQEAGEPALPQMLPLVRLRVDTTGVRETINPVRLSQEFQGRVANARDVFIFHRAKQQRQARVLAEQPALGIDDPALSAAEKLTRVRMHTLVQEYLAAQQVQVLAEPGMSDALEMYIGKDDIHAFDAHYRATLKGLQRGVAVDAPDEDVADEDLEELVEKAKERLEKEYVKKTAGGAASGKGKAKARANKDDSDDSMLEDMDIPARAQVDSDEEEEEPAPKKPAAKGRKAAPAKKAPAKKAPAKRGKKAVSEDEDEDDFEMDDEEEEQEKPKKRAPAKKAPAKKAAAGAKQSTLSFAPSQRAPRAAAARGRKKTAEVIDDSDD</sequence>
<evidence type="ECO:0000256" key="7">
    <source>
        <dbReference type="ARBA" id="ARBA00022723"/>
    </source>
</evidence>
<evidence type="ECO:0000256" key="14">
    <source>
        <dbReference type="ARBA" id="ARBA00023242"/>
    </source>
</evidence>
<dbReference type="GO" id="GO:0007095">
    <property type="term" value="P:mitotic G2 DNA damage checkpoint signaling"/>
    <property type="evidence" value="ECO:0007669"/>
    <property type="project" value="TreeGrafter"/>
</dbReference>
<feature type="compositionally biased region" description="Acidic residues" evidence="19">
    <location>
        <begin position="632"/>
        <end position="648"/>
    </location>
</feature>
<dbReference type="GO" id="GO:0008296">
    <property type="term" value="F:3'-5'-DNA exonuclease activity"/>
    <property type="evidence" value="ECO:0007669"/>
    <property type="project" value="InterPro"/>
</dbReference>
<dbReference type="InterPro" id="IPR007281">
    <property type="entry name" value="Mre11_DNA-bd"/>
</dbReference>
<keyword evidence="9 16" id="KW-0227">DNA damage</keyword>
<dbReference type="GO" id="GO:0000724">
    <property type="term" value="P:double-strand break repair via homologous recombination"/>
    <property type="evidence" value="ECO:0007669"/>
    <property type="project" value="TreeGrafter"/>
</dbReference>
<keyword evidence="8 16" id="KW-0255">Endonuclease</keyword>
<evidence type="ECO:0000256" key="5">
    <source>
        <dbReference type="ARBA" id="ARBA00022454"/>
    </source>
</evidence>
<feature type="region of interest" description="Disordered" evidence="19">
    <location>
        <begin position="1"/>
        <end position="23"/>
    </location>
</feature>
<feature type="domain" description="Mre11 DNA-binding" evidence="20">
    <location>
        <begin position="319"/>
        <end position="496"/>
    </location>
</feature>
<evidence type="ECO:0000256" key="18">
    <source>
        <dbReference type="RuleBase" id="RU003447"/>
    </source>
</evidence>
<evidence type="ECO:0000256" key="9">
    <source>
        <dbReference type="ARBA" id="ARBA00022763"/>
    </source>
</evidence>
<evidence type="ECO:0000313" key="21">
    <source>
        <dbReference type="EMBL" id="GJE98722.1"/>
    </source>
</evidence>
<dbReference type="GO" id="GO:0030870">
    <property type="term" value="C:Mre11 complex"/>
    <property type="evidence" value="ECO:0007669"/>
    <property type="project" value="UniProtKB-UniRule"/>
</dbReference>
<dbReference type="CDD" id="cd00840">
    <property type="entry name" value="MPP_Mre11_N"/>
    <property type="match status" value="1"/>
</dbReference>
<evidence type="ECO:0000259" key="20">
    <source>
        <dbReference type="SMART" id="SM01347"/>
    </source>
</evidence>
<dbReference type="InterPro" id="IPR038487">
    <property type="entry name" value="Mre11_capping_dom"/>
</dbReference>
<accession>A0A9P3GNL5</accession>
<evidence type="ECO:0000256" key="10">
    <source>
        <dbReference type="ARBA" id="ARBA00022801"/>
    </source>
</evidence>
<feature type="active site" description="Proton donor" evidence="17">
    <location>
        <position position="144"/>
    </location>
</feature>
<dbReference type="PIRSF" id="PIRSF000882">
    <property type="entry name" value="DSB_repair_MRE11"/>
    <property type="match status" value="1"/>
</dbReference>
<dbReference type="GO" id="GO:0097552">
    <property type="term" value="P:mitochondrial double-strand break repair via homologous recombination"/>
    <property type="evidence" value="ECO:0007669"/>
    <property type="project" value="TreeGrafter"/>
</dbReference>
<dbReference type="GO" id="GO:0035861">
    <property type="term" value="C:site of double-strand break"/>
    <property type="evidence" value="ECO:0007669"/>
    <property type="project" value="TreeGrafter"/>
</dbReference>
<dbReference type="InterPro" id="IPR003701">
    <property type="entry name" value="Mre11"/>
</dbReference>
<dbReference type="NCBIfam" id="TIGR00583">
    <property type="entry name" value="mre11"/>
    <property type="match status" value="1"/>
</dbReference>
<keyword evidence="22" id="KW-1185">Reference proteome</keyword>
<evidence type="ECO:0000313" key="22">
    <source>
        <dbReference type="Proteomes" id="UP000703269"/>
    </source>
</evidence>
<dbReference type="InterPro" id="IPR004843">
    <property type="entry name" value="Calcineurin-like_PHP"/>
</dbReference>
<evidence type="ECO:0000256" key="11">
    <source>
        <dbReference type="ARBA" id="ARBA00022839"/>
    </source>
</evidence>
<evidence type="ECO:0000256" key="3">
    <source>
        <dbReference type="ARBA" id="ARBA00004286"/>
    </source>
</evidence>
<keyword evidence="7" id="KW-0479">Metal-binding</keyword>